<proteinExistence type="predicted"/>
<evidence type="ECO:0000313" key="2">
    <source>
        <dbReference type="Proteomes" id="UP000266723"/>
    </source>
</evidence>
<comment type="caution">
    <text evidence="1">The sequence shown here is derived from an EMBL/GenBank/DDBJ whole genome shotgun (WGS) entry which is preliminary data.</text>
</comment>
<evidence type="ECO:0000313" key="1">
    <source>
        <dbReference type="EMBL" id="KAF3569508.1"/>
    </source>
</evidence>
<protein>
    <submittedName>
        <fullName evidence="1">Uncharacterized protein</fullName>
    </submittedName>
</protein>
<dbReference type="EMBL" id="QGKV02000759">
    <property type="protein sequence ID" value="KAF3569508.1"/>
    <property type="molecule type" value="Genomic_DNA"/>
</dbReference>
<dbReference type="Proteomes" id="UP000266723">
    <property type="component" value="Unassembled WGS sequence"/>
</dbReference>
<gene>
    <name evidence="1" type="ORF">DY000_02014736</name>
</gene>
<keyword evidence="2" id="KW-1185">Reference proteome</keyword>
<sequence>MEVFHIRKYGSLPYSEIWKIPLIGNLPFLGAGGGSWNRYRGTRYWGPITFLERGSGDQGPAWGSEENDT</sequence>
<accession>A0ABQ7DE23</accession>
<name>A0ABQ7DE23_BRACR</name>
<reference evidence="1 2" key="1">
    <citation type="journal article" date="2020" name="BMC Genomics">
        <title>Intraspecific diversification of the crop wild relative Brassica cretica Lam. using demographic model selection.</title>
        <authorList>
            <person name="Kioukis A."/>
            <person name="Michalopoulou V.A."/>
            <person name="Briers L."/>
            <person name="Pirintsos S."/>
            <person name="Studholme D.J."/>
            <person name="Pavlidis P."/>
            <person name="Sarris P.F."/>
        </authorList>
    </citation>
    <scope>NUCLEOTIDE SEQUENCE [LARGE SCALE GENOMIC DNA]</scope>
    <source>
        <strain evidence="2">cv. PFS-1207/04</strain>
    </source>
</reference>
<organism evidence="1 2">
    <name type="scientific">Brassica cretica</name>
    <name type="common">Mustard</name>
    <dbReference type="NCBI Taxonomy" id="69181"/>
    <lineage>
        <taxon>Eukaryota</taxon>
        <taxon>Viridiplantae</taxon>
        <taxon>Streptophyta</taxon>
        <taxon>Embryophyta</taxon>
        <taxon>Tracheophyta</taxon>
        <taxon>Spermatophyta</taxon>
        <taxon>Magnoliopsida</taxon>
        <taxon>eudicotyledons</taxon>
        <taxon>Gunneridae</taxon>
        <taxon>Pentapetalae</taxon>
        <taxon>rosids</taxon>
        <taxon>malvids</taxon>
        <taxon>Brassicales</taxon>
        <taxon>Brassicaceae</taxon>
        <taxon>Brassiceae</taxon>
        <taxon>Brassica</taxon>
    </lineage>
</organism>